<comment type="caution">
    <text evidence="1">The sequence shown here is derived from an EMBL/GenBank/DDBJ whole genome shotgun (WGS) entry which is preliminary data.</text>
</comment>
<gene>
    <name evidence="1" type="ORF">NDU88_006821</name>
</gene>
<dbReference type="EMBL" id="JANPWB010000002">
    <property type="protein sequence ID" value="KAJ1211461.1"/>
    <property type="molecule type" value="Genomic_DNA"/>
</dbReference>
<proteinExistence type="predicted"/>
<organism evidence="1 2">
    <name type="scientific">Pleurodeles waltl</name>
    <name type="common">Iberian ribbed newt</name>
    <dbReference type="NCBI Taxonomy" id="8319"/>
    <lineage>
        <taxon>Eukaryota</taxon>
        <taxon>Metazoa</taxon>
        <taxon>Chordata</taxon>
        <taxon>Craniata</taxon>
        <taxon>Vertebrata</taxon>
        <taxon>Euteleostomi</taxon>
        <taxon>Amphibia</taxon>
        <taxon>Batrachia</taxon>
        <taxon>Caudata</taxon>
        <taxon>Salamandroidea</taxon>
        <taxon>Salamandridae</taxon>
        <taxon>Pleurodelinae</taxon>
        <taxon>Pleurodeles</taxon>
    </lineage>
</organism>
<reference evidence="1" key="1">
    <citation type="journal article" date="2022" name="bioRxiv">
        <title>Sequencing and chromosome-scale assembly of the giantPleurodeles waltlgenome.</title>
        <authorList>
            <person name="Brown T."/>
            <person name="Elewa A."/>
            <person name="Iarovenko S."/>
            <person name="Subramanian E."/>
            <person name="Araus A.J."/>
            <person name="Petzold A."/>
            <person name="Susuki M."/>
            <person name="Suzuki K.-i.T."/>
            <person name="Hayashi T."/>
            <person name="Toyoda A."/>
            <person name="Oliveira C."/>
            <person name="Osipova E."/>
            <person name="Leigh N.D."/>
            <person name="Simon A."/>
            <person name="Yun M.H."/>
        </authorList>
    </citation>
    <scope>NUCLEOTIDE SEQUENCE</scope>
    <source>
        <strain evidence="1">20211129_DDA</strain>
        <tissue evidence="1">Liver</tissue>
    </source>
</reference>
<sequence>MKPGSRARLRPKLWRRHSLGEFLVRRASDDSVTGGKKTYVMGRAKPAKQTQCHLGAALSPDPALQPQAALPIGRGPLRALGVMSALRTSVGNVKSETEAP</sequence>
<keyword evidence="2" id="KW-1185">Reference proteome</keyword>
<evidence type="ECO:0000313" key="1">
    <source>
        <dbReference type="EMBL" id="KAJ1211461.1"/>
    </source>
</evidence>
<name>A0AAV7WEN6_PLEWA</name>
<protein>
    <submittedName>
        <fullName evidence="1">Uncharacterized protein</fullName>
    </submittedName>
</protein>
<evidence type="ECO:0000313" key="2">
    <source>
        <dbReference type="Proteomes" id="UP001066276"/>
    </source>
</evidence>
<dbReference type="AlphaFoldDB" id="A0AAV7WEN6"/>
<accession>A0AAV7WEN6</accession>
<dbReference type="Proteomes" id="UP001066276">
    <property type="component" value="Chromosome 1_2"/>
</dbReference>